<protein>
    <submittedName>
        <fullName evidence="5">HipA domain-containing protein</fullName>
    </submittedName>
</protein>
<dbReference type="PIRSF" id="PIRSF028135">
    <property type="entry name" value="UCP028135_HipA-like"/>
    <property type="match status" value="1"/>
</dbReference>
<sequence length="454" mass="50113">MELTLQIHWNNRWHDAGLIRFLQPEQGLSGRPIFSYSAEYAVEALEWLGDFEARGLIDKTAVGINLPCHLGGDYLAGEIAPVLRDIIPQGAGRRHWLKMLGFERDPEQAIDTRLLAEGCIAPIGNLRIKEAADAFAEKLSQAGLLYFSAEEVCTRADKLVEHVQAMGVAIGGATGAGGDAPKLLLVENHEGQFALEGTVPPGEIRKHWLVKFPRGRKTRADIAVLQGEAAICRALETRGFNTIKGSRLDEHEGQFALWLPRFDREVVEGELVCHGVESVYSIMGRIGDGTGLDHAEVIRKLQNCVTRPANPDRLLADYLVRDILNTAIGNRDNHGRNTSIIKRGRQIELSPAYDLAPMVLDPEAIARTTLWPRELRSGKLEPDYPTIINALSVDADEVTRDVTDQLEQLTGLKEELAKHGAPAEMLENRAIAFDAVEKVLDQLSRPPQPAGPRR</sequence>
<reference evidence="5 6" key="1">
    <citation type="submission" date="2023-06" db="EMBL/GenBank/DDBJ databases">
        <title>Marinobacter azerbaijanicus a moderately halophilic, isolated from Urmia Lake in Azerbaijan region of Iran.</title>
        <authorList>
            <person name="Sanchez-Porro C."/>
            <person name="Aghdam E.M."/>
            <person name="Saheb S.M."/>
            <person name="Tarhriz V."/>
            <person name="Kazemi E."/>
            <person name="Ammozegar M.A."/>
            <person name="Ventosa A."/>
            <person name="Hejazi M.S."/>
        </authorList>
    </citation>
    <scope>NUCLEOTIDE SEQUENCE [LARGE SCALE GENOMIC DNA]</scope>
    <source>
        <strain evidence="5 6">TBZ242</strain>
    </source>
</reference>
<gene>
    <name evidence="5" type="ORF">QPM17_12715</name>
</gene>
<dbReference type="PANTHER" id="PTHR37419">
    <property type="entry name" value="SERINE/THREONINE-PROTEIN KINASE TOXIN HIPA"/>
    <property type="match status" value="1"/>
</dbReference>
<dbReference type="InterPro" id="IPR052028">
    <property type="entry name" value="HipA_Ser/Thr_kinase"/>
</dbReference>
<feature type="domain" description="HipA-like C-terminal" evidence="4">
    <location>
        <begin position="176"/>
        <end position="366"/>
    </location>
</feature>
<proteinExistence type="inferred from homology"/>
<evidence type="ECO:0000313" key="6">
    <source>
        <dbReference type="Proteomes" id="UP001227964"/>
    </source>
</evidence>
<dbReference type="Pfam" id="PF07804">
    <property type="entry name" value="HipA_C"/>
    <property type="match status" value="1"/>
</dbReference>
<comment type="caution">
    <text evidence="5">The sequence shown here is derived from an EMBL/GenBank/DDBJ whole genome shotgun (WGS) entry which is preliminary data.</text>
</comment>
<dbReference type="Proteomes" id="UP001227964">
    <property type="component" value="Unassembled WGS sequence"/>
</dbReference>
<dbReference type="RefSeq" id="WP_285391150.1">
    <property type="nucleotide sequence ID" value="NZ_JASSVS010000006.1"/>
</dbReference>
<comment type="similarity">
    <text evidence="1">Belongs to the HipA Ser/Thr kinase family.</text>
</comment>
<evidence type="ECO:0000256" key="1">
    <source>
        <dbReference type="ARBA" id="ARBA00010164"/>
    </source>
</evidence>
<evidence type="ECO:0000256" key="3">
    <source>
        <dbReference type="ARBA" id="ARBA00022777"/>
    </source>
</evidence>
<evidence type="ECO:0000313" key="5">
    <source>
        <dbReference type="EMBL" id="MDL0432000.1"/>
    </source>
</evidence>
<keyword evidence="3" id="KW-0418">Kinase</keyword>
<evidence type="ECO:0000256" key="2">
    <source>
        <dbReference type="ARBA" id="ARBA00022679"/>
    </source>
</evidence>
<dbReference type="InterPro" id="IPR016869">
    <property type="entry name" value="UCP028135_HipA-like"/>
</dbReference>
<accession>A0ABT7IEB5</accession>
<dbReference type="PANTHER" id="PTHR37419:SF8">
    <property type="entry name" value="TOXIN YJJJ"/>
    <property type="match status" value="1"/>
</dbReference>
<keyword evidence="2" id="KW-0808">Transferase</keyword>
<evidence type="ECO:0000259" key="4">
    <source>
        <dbReference type="Pfam" id="PF07804"/>
    </source>
</evidence>
<organism evidence="5 6">
    <name type="scientific">Marinobacter azerbaijanicus</name>
    <dbReference type="NCBI Taxonomy" id="3050455"/>
    <lineage>
        <taxon>Bacteria</taxon>
        <taxon>Pseudomonadati</taxon>
        <taxon>Pseudomonadota</taxon>
        <taxon>Gammaproteobacteria</taxon>
        <taxon>Pseudomonadales</taxon>
        <taxon>Marinobacteraceae</taxon>
        <taxon>Marinobacter</taxon>
    </lineage>
</organism>
<dbReference type="EMBL" id="JASSVS010000006">
    <property type="protein sequence ID" value="MDL0432000.1"/>
    <property type="molecule type" value="Genomic_DNA"/>
</dbReference>
<keyword evidence="6" id="KW-1185">Reference proteome</keyword>
<name>A0ABT7IEB5_9GAMM</name>
<dbReference type="InterPro" id="IPR012893">
    <property type="entry name" value="HipA-like_C"/>
</dbReference>